<organism evidence="3 4">
    <name type="scientific">Vibrio aerogenes CECT 7868</name>
    <dbReference type="NCBI Taxonomy" id="1216006"/>
    <lineage>
        <taxon>Bacteria</taxon>
        <taxon>Pseudomonadati</taxon>
        <taxon>Pseudomonadota</taxon>
        <taxon>Gammaproteobacteria</taxon>
        <taxon>Vibrionales</taxon>
        <taxon>Vibrionaceae</taxon>
        <taxon>Vibrio</taxon>
    </lineage>
</organism>
<dbReference type="SUPFAM" id="SSF53850">
    <property type="entry name" value="Periplasmic binding protein-like II"/>
    <property type="match status" value="1"/>
</dbReference>
<dbReference type="RefSeq" id="WP_073603238.1">
    <property type="nucleotide sequence ID" value="NZ_FQXZ01000014.1"/>
</dbReference>
<dbReference type="InterPro" id="IPR042100">
    <property type="entry name" value="Bug_dom1"/>
</dbReference>
<reference evidence="3 4" key="1">
    <citation type="submission" date="2016-11" db="EMBL/GenBank/DDBJ databases">
        <authorList>
            <person name="Jaros S."/>
            <person name="Januszkiewicz K."/>
            <person name="Wedrychowicz H."/>
        </authorList>
    </citation>
    <scope>NUCLEOTIDE SEQUENCE [LARGE SCALE GENOMIC DNA]</scope>
    <source>
        <strain evidence="3 4">CECT 7868</strain>
    </source>
</reference>
<dbReference type="STRING" id="1216006.VA7868_01508"/>
<dbReference type="PANTHER" id="PTHR42928">
    <property type="entry name" value="TRICARBOXYLATE-BINDING PROTEIN"/>
    <property type="match status" value="1"/>
</dbReference>
<comment type="similarity">
    <text evidence="1">Belongs to the UPF0065 (bug) family.</text>
</comment>
<evidence type="ECO:0000313" key="4">
    <source>
        <dbReference type="Proteomes" id="UP000184608"/>
    </source>
</evidence>
<keyword evidence="4" id="KW-1185">Reference proteome</keyword>
<evidence type="ECO:0000256" key="2">
    <source>
        <dbReference type="SAM" id="SignalP"/>
    </source>
</evidence>
<dbReference type="OrthoDB" id="9780943at2"/>
<dbReference type="Proteomes" id="UP000184608">
    <property type="component" value="Unassembled WGS sequence"/>
</dbReference>
<gene>
    <name evidence="3" type="ORF">VA7868_01508</name>
</gene>
<protein>
    <submittedName>
        <fullName evidence="3">Tripartite tricarboxylate transporter family receptor</fullName>
    </submittedName>
</protein>
<dbReference type="AlphaFoldDB" id="A0A1M5Y5Q1"/>
<evidence type="ECO:0000256" key="1">
    <source>
        <dbReference type="ARBA" id="ARBA00006987"/>
    </source>
</evidence>
<feature type="signal peptide" evidence="2">
    <location>
        <begin position="1"/>
        <end position="28"/>
    </location>
</feature>
<dbReference type="CDD" id="cd07012">
    <property type="entry name" value="PBP2_Bug_TTT"/>
    <property type="match status" value="1"/>
</dbReference>
<dbReference type="Gene3D" id="3.40.190.10">
    <property type="entry name" value="Periplasmic binding protein-like II"/>
    <property type="match status" value="1"/>
</dbReference>
<dbReference type="Pfam" id="PF03401">
    <property type="entry name" value="TctC"/>
    <property type="match status" value="1"/>
</dbReference>
<name>A0A1M5Y5Q1_9VIBR</name>
<sequence>MLNQLRRKTRAVMYTAALCCGAMSAAHAATHTIDDVHFLIPGGAGGGWDSTARGLGEALMKSKIAHTVSFENMSGGGGGKAIAHLIKAGKQAEDTLMINSTPIIIRALSKVFPQSFHDLTPVAAVVGDYAAFVVSKNSPYQNFQQVVEAYLKNPRSVTIGGGSAKGSMDHLVAAMAFQAAGGDPRRVKYIPYDAGGKAMAALLSGETQVLSTGLSEAINLAQAGEVRILAMTGDTRSAVASEVPTLKELGYDATFVNWRGVFGPPGLSDAQVKHYDDALAAMFQTPEWKTVRDRYGWVDLYKPGPEFLAFLNEQETQIGQLMKTLGFLR</sequence>
<dbReference type="Gene3D" id="3.40.190.150">
    <property type="entry name" value="Bordetella uptake gene, domain 1"/>
    <property type="match status" value="1"/>
</dbReference>
<dbReference type="InterPro" id="IPR005064">
    <property type="entry name" value="BUG"/>
</dbReference>
<keyword evidence="3" id="KW-0675">Receptor</keyword>
<dbReference type="PIRSF" id="PIRSF017082">
    <property type="entry name" value="YflP"/>
    <property type="match status" value="1"/>
</dbReference>
<accession>A0A1M5Y5Q1</accession>
<evidence type="ECO:0000313" key="3">
    <source>
        <dbReference type="EMBL" id="SHI07239.1"/>
    </source>
</evidence>
<proteinExistence type="inferred from homology"/>
<dbReference type="EMBL" id="FQXZ01000014">
    <property type="protein sequence ID" value="SHI07239.1"/>
    <property type="molecule type" value="Genomic_DNA"/>
</dbReference>
<dbReference type="PANTHER" id="PTHR42928:SF3">
    <property type="entry name" value="UPF0065 PROTEIN YFLP"/>
    <property type="match status" value="1"/>
</dbReference>
<feature type="chain" id="PRO_5012635555" evidence="2">
    <location>
        <begin position="29"/>
        <end position="329"/>
    </location>
</feature>
<keyword evidence="2" id="KW-0732">Signal</keyword>